<reference evidence="1" key="1">
    <citation type="journal article" date="2014" name="Front. Microbiol.">
        <title>High frequency of phylogenetically diverse reductive dehalogenase-homologous genes in deep subseafloor sedimentary metagenomes.</title>
        <authorList>
            <person name="Kawai M."/>
            <person name="Futagami T."/>
            <person name="Toyoda A."/>
            <person name="Takaki Y."/>
            <person name="Nishi S."/>
            <person name="Hori S."/>
            <person name="Arai W."/>
            <person name="Tsubouchi T."/>
            <person name="Morono Y."/>
            <person name="Uchiyama I."/>
            <person name="Ito T."/>
            <person name="Fujiyama A."/>
            <person name="Inagaki F."/>
            <person name="Takami H."/>
        </authorList>
    </citation>
    <scope>NUCLEOTIDE SEQUENCE</scope>
    <source>
        <strain evidence="1">Expedition CK06-06</strain>
    </source>
</reference>
<organism evidence="1">
    <name type="scientific">marine sediment metagenome</name>
    <dbReference type="NCBI Taxonomy" id="412755"/>
    <lineage>
        <taxon>unclassified sequences</taxon>
        <taxon>metagenomes</taxon>
        <taxon>ecological metagenomes</taxon>
    </lineage>
</organism>
<sequence>IAAKNPPNGIVISLGMGTHALSKNISINIAKYPN</sequence>
<comment type="caution">
    <text evidence="1">The sequence shown here is derived from an EMBL/GenBank/DDBJ whole genome shotgun (WGS) entry which is preliminary data.</text>
</comment>
<feature type="non-terminal residue" evidence="1">
    <location>
        <position position="1"/>
    </location>
</feature>
<protein>
    <submittedName>
        <fullName evidence="1">Uncharacterized protein</fullName>
    </submittedName>
</protein>
<dbReference type="EMBL" id="BARU01041321">
    <property type="protein sequence ID" value="GAH87132.1"/>
    <property type="molecule type" value="Genomic_DNA"/>
</dbReference>
<name>X1IZJ0_9ZZZZ</name>
<proteinExistence type="predicted"/>
<accession>X1IZJ0</accession>
<evidence type="ECO:0000313" key="1">
    <source>
        <dbReference type="EMBL" id="GAH87132.1"/>
    </source>
</evidence>
<gene>
    <name evidence="1" type="ORF">S03H2_63729</name>
</gene>
<dbReference type="AlphaFoldDB" id="X1IZJ0"/>